<accession>A0A9Q3PE98</accession>
<evidence type="ECO:0000313" key="2">
    <source>
        <dbReference type="Proteomes" id="UP000765509"/>
    </source>
</evidence>
<dbReference type="EMBL" id="AVOT02064366">
    <property type="protein sequence ID" value="MBW0556791.1"/>
    <property type="molecule type" value="Genomic_DNA"/>
</dbReference>
<dbReference type="Proteomes" id="UP000765509">
    <property type="component" value="Unassembled WGS sequence"/>
</dbReference>
<evidence type="ECO:0000313" key="1">
    <source>
        <dbReference type="EMBL" id="MBW0556791.1"/>
    </source>
</evidence>
<sequence>MDQQHFVNSLLDLYGMQHCKAVNTPLVPNEYLSPATIEGRRIYKELDIHFRSAVSSINYISTAISPDLSHAVRSLSQYLEKPGSIVSLPVPVAG</sequence>
<reference evidence="1" key="1">
    <citation type="submission" date="2021-03" db="EMBL/GenBank/DDBJ databases">
        <title>Draft genome sequence of rust myrtle Austropuccinia psidii MF-1, a brazilian biotype.</title>
        <authorList>
            <person name="Quecine M.C."/>
            <person name="Pachon D.M.R."/>
            <person name="Bonatelli M.L."/>
            <person name="Correr F.H."/>
            <person name="Franceschini L.M."/>
            <person name="Leite T.F."/>
            <person name="Margarido G.R.A."/>
            <person name="Almeida C.A."/>
            <person name="Ferrarezi J.A."/>
            <person name="Labate C.A."/>
        </authorList>
    </citation>
    <scope>NUCLEOTIDE SEQUENCE</scope>
    <source>
        <strain evidence="1">MF-1</strain>
    </source>
</reference>
<keyword evidence="2" id="KW-1185">Reference proteome</keyword>
<organism evidence="1 2">
    <name type="scientific">Austropuccinia psidii MF-1</name>
    <dbReference type="NCBI Taxonomy" id="1389203"/>
    <lineage>
        <taxon>Eukaryota</taxon>
        <taxon>Fungi</taxon>
        <taxon>Dikarya</taxon>
        <taxon>Basidiomycota</taxon>
        <taxon>Pucciniomycotina</taxon>
        <taxon>Pucciniomycetes</taxon>
        <taxon>Pucciniales</taxon>
        <taxon>Sphaerophragmiaceae</taxon>
        <taxon>Austropuccinia</taxon>
    </lineage>
</organism>
<protein>
    <submittedName>
        <fullName evidence="1">Uncharacterized protein</fullName>
    </submittedName>
</protein>
<comment type="caution">
    <text evidence="1">The sequence shown here is derived from an EMBL/GenBank/DDBJ whole genome shotgun (WGS) entry which is preliminary data.</text>
</comment>
<dbReference type="AlphaFoldDB" id="A0A9Q3PE98"/>
<name>A0A9Q3PE98_9BASI</name>
<gene>
    <name evidence="1" type="ORF">O181_096506</name>
</gene>
<proteinExistence type="predicted"/>